<dbReference type="PROSITE" id="PS50181">
    <property type="entry name" value="FBOX"/>
    <property type="match status" value="1"/>
</dbReference>
<dbReference type="AlphaFoldDB" id="A0A8H4THY4"/>
<sequence>MGFIQELPNELILMVVAEMPLSTFAALRQTCKRFNEVSILTFGRKFFHTRTIILHEISVQNLASIAKHPVFAACVRKVGFAPAIVRSDWYGFEEECEARRLHGGKHGIELREQGRISANITSVKEMTFENMHCIPRRLPATSFMFAVDQAFARLPNCNTISLTNAQQPWGLNKLTADERFELQSYHKTQTAESGSFIRYLIGYIFTLSIKFGIENVEIFADKVCHKTLSGPHCQLCSSIGIIDICMARPVGISNLKSLKMTVHARPRAWPNDAFAQLISCFPQLSSLTLDFDMKSDESLYLSNFKIPRLKELALCCRYCHPSELAEVIKRHEETLERVSFHDVHLSDLPDWPLLMDVLCKMPKIHVHFEWVWVEQAIAWVERTRSGTKLSAVYRKLYNISDLKNYDQKAKMRDLLHQVRLPK</sequence>
<dbReference type="SUPFAM" id="SSF81383">
    <property type="entry name" value="F-box domain"/>
    <property type="match status" value="1"/>
</dbReference>
<comment type="caution">
    <text evidence="2">The sequence shown here is derived from an EMBL/GenBank/DDBJ whole genome shotgun (WGS) entry which is preliminary data.</text>
</comment>
<dbReference type="Proteomes" id="UP000604273">
    <property type="component" value="Unassembled WGS sequence"/>
</dbReference>
<evidence type="ECO:0000259" key="1">
    <source>
        <dbReference type="PROSITE" id="PS50181"/>
    </source>
</evidence>
<protein>
    <recommendedName>
        <fullName evidence="1">F-box domain-containing protein</fullName>
    </recommendedName>
</protein>
<gene>
    <name evidence="2" type="ORF">FGADI_2511</name>
</gene>
<reference evidence="2" key="1">
    <citation type="journal article" date="2020" name="BMC Genomics">
        <title>Correction to: Identification and distribution of gene clusters required for synthesis of sphingolipid metabolism inhibitors in diverse species of the filamentous fungus Fusarium.</title>
        <authorList>
            <person name="Kim H.S."/>
            <person name="Lohmar J.M."/>
            <person name="Busman M."/>
            <person name="Brown D.W."/>
            <person name="Naumann T.A."/>
            <person name="Divon H.H."/>
            <person name="Lysoe E."/>
            <person name="Uhlig S."/>
            <person name="Proctor R.H."/>
        </authorList>
    </citation>
    <scope>NUCLEOTIDE SEQUENCE</scope>
    <source>
        <strain evidence="2">NRRL 45417</strain>
    </source>
</reference>
<keyword evidence="3" id="KW-1185">Reference proteome</keyword>
<dbReference type="EMBL" id="JABFAI010000053">
    <property type="protein sequence ID" value="KAF4958345.1"/>
    <property type="molecule type" value="Genomic_DNA"/>
</dbReference>
<reference evidence="2" key="2">
    <citation type="submission" date="2020-05" db="EMBL/GenBank/DDBJ databases">
        <authorList>
            <person name="Kim H.-S."/>
            <person name="Proctor R.H."/>
            <person name="Brown D.W."/>
        </authorList>
    </citation>
    <scope>NUCLEOTIDE SEQUENCE</scope>
    <source>
        <strain evidence="2">NRRL 45417</strain>
    </source>
</reference>
<evidence type="ECO:0000313" key="2">
    <source>
        <dbReference type="EMBL" id="KAF4958345.1"/>
    </source>
</evidence>
<proteinExistence type="predicted"/>
<dbReference type="OrthoDB" id="5279008at2759"/>
<feature type="domain" description="F-box" evidence="1">
    <location>
        <begin position="1"/>
        <end position="50"/>
    </location>
</feature>
<dbReference type="Pfam" id="PF00646">
    <property type="entry name" value="F-box"/>
    <property type="match status" value="1"/>
</dbReference>
<evidence type="ECO:0000313" key="3">
    <source>
        <dbReference type="Proteomes" id="UP000604273"/>
    </source>
</evidence>
<organism evidence="2 3">
    <name type="scientific">Fusarium gaditjirri</name>
    <dbReference type="NCBI Taxonomy" id="282569"/>
    <lineage>
        <taxon>Eukaryota</taxon>
        <taxon>Fungi</taxon>
        <taxon>Dikarya</taxon>
        <taxon>Ascomycota</taxon>
        <taxon>Pezizomycotina</taxon>
        <taxon>Sordariomycetes</taxon>
        <taxon>Hypocreomycetidae</taxon>
        <taxon>Hypocreales</taxon>
        <taxon>Nectriaceae</taxon>
        <taxon>Fusarium</taxon>
        <taxon>Fusarium nisikadoi species complex</taxon>
    </lineage>
</organism>
<dbReference type="InterPro" id="IPR036047">
    <property type="entry name" value="F-box-like_dom_sf"/>
</dbReference>
<name>A0A8H4THY4_9HYPO</name>
<dbReference type="InterPro" id="IPR001810">
    <property type="entry name" value="F-box_dom"/>
</dbReference>
<accession>A0A8H4THY4</accession>